<comment type="caution">
    <text evidence="1">The sequence shown here is derived from an EMBL/GenBank/DDBJ whole genome shotgun (WGS) entry which is preliminary data.</text>
</comment>
<keyword evidence="2" id="KW-1185">Reference proteome</keyword>
<dbReference type="EMBL" id="CM042886">
    <property type="protein sequence ID" value="KAI4341015.1"/>
    <property type="molecule type" value="Genomic_DNA"/>
</dbReference>
<protein>
    <submittedName>
        <fullName evidence="1">Uncharacterized protein</fullName>
    </submittedName>
</protein>
<organism evidence="1 2">
    <name type="scientific">Melastoma candidum</name>
    <dbReference type="NCBI Taxonomy" id="119954"/>
    <lineage>
        <taxon>Eukaryota</taxon>
        <taxon>Viridiplantae</taxon>
        <taxon>Streptophyta</taxon>
        <taxon>Embryophyta</taxon>
        <taxon>Tracheophyta</taxon>
        <taxon>Spermatophyta</taxon>
        <taxon>Magnoliopsida</taxon>
        <taxon>eudicotyledons</taxon>
        <taxon>Gunneridae</taxon>
        <taxon>Pentapetalae</taxon>
        <taxon>rosids</taxon>
        <taxon>malvids</taxon>
        <taxon>Myrtales</taxon>
        <taxon>Melastomataceae</taxon>
        <taxon>Melastomatoideae</taxon>
        <taxon>Melastomateae</taxon>
        <taxon>Melastoma</taxon>
    </lineage>
</organism>
<accession>A0ACB9P3E1</accession>
<sequence length="180" mass="20345">MKEEYEKLCEKIKVAGRKTTPCDLVGDFEEFSGTDRRNHSSIIKVITNENEYGDPDGIPHLIYVSREKRPNHPHHSKAGGMNVLMRVSGILTNAPFMLNVDCDMYANNPHIMLHSLCLFVGAKSKSDSAFVQYPQLFYNGVKNDPFRNQLVVLLEVQITSLSLLPLNYNHATFLMFSGVL</sequence>
<evidence type="ECO:0000313" key="2">
    <source>
        <dbReference type="Proteomes" id="UP001057402"/>
    </source>
</evidence>
<gene>
    <name evidence="1" type="ORF">MLD38_025792</name>
</gene>
<name>A0ACB9P3E1_9MYRT</name>
<reference evidence="2" key="1">
    <citation type="journal article" date="2023" name="Front. Plant Sci.">
        <title>Chromosomal-level genome assembly of Melastoma candidum provides insights into trichome evolution.</title>
        <authorList>
            <person name="Zhong Y."/>
            <person name="Wu W."/>
            <person name="Sun C."/>
            <person name="Zou P."/>
            <person name="Liu Y."/>
            <person name="Dai S."/>
            <person name="Zhou R."/>
        </authorList>
    </citation>
    <scope>NUCLEOTIDE SEQUENCE [LARGE SCALE GENOMIC DNA]</scope>
</reference>
<dbReference type="Proteomes" id="UP001057402">
    <property type="component" value="Chromosome 7"/>
</dbReference>
<evidence type="ECO:0000313" key="1">
    <source>
        <dbReference type="EMBL" id="KAI4341015.1"/>
    </source>
</evidence>
<proteinExistence type="predicted"/>